<protein>
    <submittedName>
        <fullName evidence="2">Uncharacterized protein</fullName>
    </submittedName>
</protein>
<feature type="region of interest" description="Disordered" evidence="1">
    <location>
        <begin position="1"/>
        <end position="51"/>
    </location>
</feature>
<name>A0A1J5PPU1_9ZZZZ</name>
<gene>
    <name evidence="2" type="ORF">GALL_486150</name>
</gene>
<feature type="compositionally biased region" description="Low complexity" evidence="1">
    <location>
        <begin position="18"/>
        <end position="36"/>
    </location>
</feature>
<evidence type="ECO:0000313" key="2">
    <source>
        <dbReference type="EMBL" id="OIQ69783.1"/>
    </source>
</evidence>
<accession>A0A1J5PPU1</accession>
<organism evidence="2">
    <name type="scientific">mine drainage metagenome</name>
    <dbReference type="NCBI Taxonomy" id="410659"/>
    <lineage>
        <taxon>unclassified sequences</taxon>
        <taxon>metagenomes</taxon>
        <taxon>ecological metagenomes</taxon>
    </lineage>
</organism>
<proteinExistence type="predicted"/>
<sequence>MAENAWTNAALRRATTRSHASASDAPAPAAMPLTAANVGTGIDRSRRISGL</sequence>
<reference evidence="2" key="1">
    <citation type="submission" date="2016-10" db="EMBL/GenBank/DDBJ databases">
        <title>Sequence of Gallionella enrichment culture.</title>
        <authorList>
            <person name="Poehlein A."/>
            <person name="Muehling M."/>
            <person name="Daniel R."/>
        </authorList>
    </citation>
    <scope>NUCLEOTIDE SEQUENCE</scope>
</reference>
<dbReference type="EMBL" id="MLJW01004538">
    <property type="protein sequence ID" value="OIQ69783.1"/>
    <property type="molecule type" value="Genomic_DNA"/>
</dbReference>
<comment type="caution">
    <text evidence="2">The sequence shown here is derived from an EMBL/GenBank/DDBJ whole genome shotgun (WGS) entry which is preliminary data.</text>
</comment>
<evidence type="ECO:0000256" key="1">
    <source>
        <dbReference type="SAM" id="MobiDB-lite"/>
    </source>
</evidence>
<dbReference type="AlphaFoldDB" id="A0A1J5PPU1"/>